<feature type="region of interest" description="Disordered" evidence="1">
    <location>
        <begin position="313"/>
        <end position="361"/>
    </location>
</feature>
<feature type="transmembrane region" description="Helical" evidence="2">
    <location>
        <begin position="286"/>
        <end position="304"/>
    </location>
</feature>
<proteinExistence type="predicted"/>
<gene>
    <name evidence="3" type="ORF">BG015_001735</name>
</gene>
<keyword evidence="4" id="KW-1185">Reference proteome</keyword>
<protein>
    <submittedName>
        <fullName evidence="3">Uncharacterized protein</fullName>
    </submittedName>
</protein>
<dbReference type="EMBL" id="JAAAUQ010000132">
    <property type="protein sequence ID" value="KAF9154159.1"/>
    <property type="molecule type" value="Genomic_DNA"/>
</dbReference>
<sequence>MGFLDLSCMTTDPDGTTFYGLSYANDYSSNNGAKPKYTVLVRSNTNPSFPTDLKWSIVSMFESSKLTGYADAVNGGDYSCAINGQGVFTMFGRYKVPSSSGDNKVPFGIRYDPSGAMDPSFGLKGPGSWMNITVNTGYNWSKDFRRSTLGYVNIGTGSVLTHATISDTNNTITLATMDESTKSLTAAAQWATNATIHGKANQSFSTDLLDMTFFVPINGDGISPRPLLFALLKNGGTMYAFSNGGRGGSEYTYTTYKVNVTDPYGINPNPTHAAQPSKTILSTGDIVGIIVGTLVLAVCTFLLGRRIYRKQDDNKETTEAAADKSQPNQSCDNYKDHPQAQVKSRQHSDPQNNVQKPQENL</sequence>
<dbReference type="OrthoDB" id="2444659at2759"/>
<reference evidence="3" key="1">
    <citation type="journal article" date="2020" name="Fungal Divers.">
        <title>Resolving the Mortierellaceae phylogeny through synthesis of multi-gene phylogenetics and phylogenomics.</title>
        <authorList>
            <person name="Vandepol N."/>
            <person name="Liber J."/>
            <person name="Desiro A."/>
            <person name="Na H."/>
            <person name="Kennedy M."/>
            <person name="Barry K."/>
            <person name="Grigoriev I.V."/>
            <person name="Miller A.N."/>
            <person name="O'Donnell K."/>
            <person name="Stajich J.E."/>
            <person name="Bonito G."/>
        </authorList>
    </citation>
    <scope>NUCLEOTIDE SEQUENCE</scope>
    <source>
        <strain evidence="3">NRRL 6426</strain>
    </source>
</reference>
<evidence type="ECO:0000313" key="3">
    <source>
        <dbReference type="EMBL" id="KAF9154159.1"/>
    </source>
</evidence>
<organism evidence="3 4">
    <name type="scientific">Linnemannia schmuckeri</name>
    <dbReference type="NCBI Taxonomy" id="64567"/>
    <lineage>
        <taxon>Eukaryota</taxon>
        <taxon>Fungi</taxon>
        <taxon>Fungi incertae sedis</taxon>
        <taxon>Mucoromycota</taxon>
        <taxon>Mortierellomycotina</taxon>
        <taxon>Mortierellomycetes</taxon>
        <taxon>Mortierellales</taxon>
        <taxon>Mortierellaceae</taxon>
        <taxon>Linnemannia</taxon>
    </lineage>
</organism>
<comment type="caution">
    <text evidence="3">The sequence shown here is derived from an EMBL/GenBank/DDBJ whole genome shotgun (WGS) entry which is preliminary data.</text>
</comment>
<dbReference type="Proteomes" id="UP000748756">
    <property type="component" value="Unassembled WGS sequence"/>
</dbReference>
<keyword evidence="2" id="KW-1133">Transmembrane helix</keyword>
<keyword evidence="2" id="KW-0812">Transmembrane</keyword>
<accession>A0A9P5S637</accession>
<evidence type="ECO:0000313" key="4">
    <source>
        <dbReference type="Proteomes" id="UP000748756"/>
    </source>
</evidence>
<dbReference type="AlphaFoldDB" id="A0A9P5S637"/>
<evidence type="ECO:0000256" key="1">
    <source>
        <dbReference type="SAM" id="MobiDB-lite"/>
    </source>
</evidence>
<keyword evidence="2" id="KW-0472">Membrane</keyword>
<name>A0A9P5S637_9FUNG</name>
<feature type="compositionally biased region" description="Polar residues" evidence="1">
    <location>
        <begin position="349"/>
        <end position="361"/>
    </location>
</feature>
<evidence type="ECO:0000256" key="2">
    <source>
        <dbReference type="SAM" id="Phobius"/>
    </source>
</evidence>
<feature type="compositionally biased region" description="Basic and acidic residues" evidence="1">
    <location>
        <begin position="313"/>
        <end position="322"/>
    </location>
</feature>